<evidence type="ECO:0000313" key="1">
    <source>
        <dbReference type="EMBL" id="KIU01474.1"/>
    </source>
</evidence>
<reference evidence="1 2" key="1">
    <citation type="submission" date="2015-01" db="EMBL/GenBank/DDBJ databases">
        <title>Characterization of Swiss Staphylococcus aureus strains involved in food poisoning.</title>
        <authorList>
            <person name="Crovadore J."/>
            <person name="Chablais R."/>
            <person name="Tonacini J."/>
            <person name="Schnyder B."/>
            <person name="Lefort F."/>
        </authorList>
    </citation>
    <scope>NUCLEOTIDE SEQUENCE [LARGE SCALE GENOMIC DNA]</scope>
    <source>
        <strain evidence="1 2">SA-120</strain>
    </source>
</reference>
<sequence length="105" mass="10926">GGASRPGRRATSASSLTCCAASSTVAGARSRSRKAGSRSPGAGSYRVEDRVQPVFAQHGAVAIPLGEGEDALGLEPRKLAADRRRTEDAGIDMEKFHCLFPSRVG</sequence>
<feature type="non-terminal residue" evidence="1">
    <location>
        <position position="1"/>
    </location>
</feature>
<evidence type="ECO:0000313" key="2">
    <source>
        <dbReference type="Proteomes" id="UP000032274"/>
    </source>
</evidence>
<protein>
    <submittedName>
        <fullName evidence="1">Uncharacterized protein</fullName>
    </submittedName>
</protein>
<comment type="caution">
    <text evidence="1">The sequence shown here is derived from an EMBL/GenBank/DDBJ whole genome shotgun (WGS) entry which is preliminary data.</text>
</comment>
<proteinExistence type="predicted"/>
<organism evidence="1 2">
    <name type="scientific">Staphylococcus aureus</name>
    <dbReference type="NCBI Taxonomy" id="1280"/>
    <lineage>
        <taxon>Bacteria</taxon>
        <taxon>Bacillati</taxon>
        <taxon>Bacillota</taxon>
        <taxon>Bacilli</taxon>
        <taxon>Bacillales</taxon>
        <taxon>Staphylococcaceae</taxon>
        <taxon>Staphylococcus</taxon>
    </lineage>
</organism>
<dbReference type="EMBL" id="JXIG01000313">
    <property type="protein sequence ID" value="KIU01474.1"/>
    <property type="molecule type" value="Genomic_DNA"/>
</dbReference>
<name>A0AA40MKZ7_STAAU</name>
<accession>A0AA40MKZ7</accession>
<dbReference type="Proteomes" id="UP000032274">
    <property type="component" value="Unassembled WGS sequence"/>
</dbReference>
<gene>
    <name evidence="1" type="ORF">QU38_01430</name>
</gene>
<dbReference type="AlphaFoldDB" id="A0AA40MKZ7"/>